<dbReference type="GO" id="GO:0008270">
    <property type="term" value="F:zinc ion binding"/>
    <property type="evidence" value="ECO:0007669"/>
    <property type="project" value="UniProtKB-KW"/>
</dbReference>
<dbReference type="EMBL" id="CAUOFW020006614">
    <property type="protein sequence ID" value="CAK9175480.1"/>
    <property type="molecule type" value="Genomic_DNA"/>
</dbReference>
<accession>A0ABC8U143</accession>
<gene>
    <name evidence="4" type="ORF">ILEXP_LOCUS45282</name>
</gene>
<feature type="domain" description="CCHC-type" evidence="3">
    <location>
        <begin position="46"/>
        <end position="61"/>
    </location>
</feature>
<evidence type="ECO:0000313" key="5">
    <source>
        <dbReference type="Proteomes" id="UP001642360"/>
    </source>
</evidence>
<dbReference type="PANTHER" id="PTHR46978:SF1">
    <property type="entry name" value="ZINC KNUCKLE (CCHC-TYPE) FAMILY PROTEIN"/>
    <property type="match status" value="1"/>
</dbReference>
<evidence type="ECO:0000259" key="3">
    <source>
        <dbReference type="PROSITE" id="PS50158"/>
    </source>
</evidence>
<evidence type="ECO:0000256" key="1">
    <source>
        <dbReference type="PROSITE-ProRule" id="PRU00047"/>
    </source>
</evidence>
<evidence type="ECO:0000313" key="4">
    <source>
        <dbReference type="EMBL" id="CAK9175480.1"/>
    </source>
</evidence>
<organism evidence="4 5">
    <name type="scientific">Ilex paraguariensis</name>
    <name type="common">yerba mate</name>
    <dbReference type="NCBI Taxonomy" id="185542"/>
    <lineage>
        <taxon>Eukaryota</taxon>
        <taxon>Viridiplantae</taxon>
        <taxon>Streptophyta</taxon>
        <taxon>Embryophyta</taxon>
        <taxon>Tracheophyta</taxon>
        <taxon>Spermatophyta</taxon>
        <taxon>Magnoliopsida</taxon>
        <taxon>eudicotyledons</taxon>
        <taxon>Gunneridae</taxon>
        <taxon>Pentapetalae</taxon>
        <taxon>asterids</taxon>
        <taxon>campanulids</taxon>
        <taxon>Aquifoliales</taxon>
        <taxon>Aquifoliaceae</taxon>
        <taxon>Ilex</taxon>
    </lineage>
</organism>
<feature type="domain" description="CCHC-type" evidence="3">
    <location>
        <begin position="124"/>
        <end position="137"/>
    </location>
</feature>
<dbReference type="Gene3D" id="4.10.60.10">
    <property type="entry name" value="Zinc finger, CCHC-type"/>
    <property type="match status" value="3"/>
</dbReference>
<dbReference type="InterPro" id="IPR036875">
    <property type="entry name" value="Znf_CCHC_sf"/>
</dbReference>
<dbReference type="SUPFAM" id="SSF57756">
    <property type="entry name" value="Retrovirus zinc finger-like domains"/>
    <property type="match status" value="2"/>
</dbReference>
<keyword evidence="5" id="KW-1185">Reference proteome</keyword>
<comment type="caution">
    <text evidence="4">The sequence shown here is derived from an EMBL/GenBank/DDBJ whole genome shotgun (WGS) entry which is preliminary data.</text>
</comment>
<reference evidence="4 5" key="1">
    <citation type="submission" date="2024-02" db="EMBL/GenBank/DDBJ databases">
        <authorList>
            <person name="Vignale AGUSTIN F."/>
            <person name="Sosa J E."/>
            <person name="Modenutti C."/>
        </authorList>
    </citation>
    <scope>NUCLEOTIDE SEQUENCE [LARGE SCALE GENOMIC DNA]</scope>
</reference>
<evidence type="ECO:0000256" key="2">
    <source>
        <dbReference type="SAM" id="MobiDB-lite"/>
    </source>
</evidence>
<keyword evidence="1" id="KW-0863">Zinc-finger</keyword>
<dbReference type="PROSITE" id="PS50158">
    <property type="entry name" value="ZF_CCHC"/>
    <property type="match status" value="3"/>
</dbReference>
<proteinExistence type="predicted"/>
<feature type="domain" description="CCHC-type" evidence="3">
    <location>
        <begin position="153"/>
        <end position="166"/>
    </location>
</feature>
<sequence length="318" mass="35532">MLIESNHNLLKSPSTPTQQLFAKSTSFILVNLILCLSEKLYLGKDCFICKQGGHRANDCPDKLKGGSQGSRMCLNCGDSGHDMFSCRNDYCSDDLKEIQCYICKSFGHLCCANIIDTSPKEVSCYRCGQLGHTGLSCMGSRGETTDVGSLSSCYRCGEEGHFARECSAKVSKRTRELSTPRQKFPKENRDYLEIRSVPHDLGKPRKKRKNQYVEGGFTRSGKGKQRGGWITEDPGDIHHYEAKANGWRSPVTPTNKNSKISNFIASGHASNSRASWKTRKLHFENSASNGSAKFYEHRFSASRFGNSSSDGMRRNYDR</sequence>
<keyword evidence="1" id="KW-0862">Zinc</keyword>
<dbReference type="InterPro" id="IPR001878">
    <property type="entry name" value="Znf_CCHC"/>
</dbReference>
<protein>
    <recommendedName>
        <fullName evidence="3">CCHC-type domain-containing protein</fullName>
    </recommendedName>
</protein>
<keyword evidence="1" id="KW-0479">Metal-binding</keyword>
<dbReference type="Pfam" id="PF00098">
    <property type="entry name" value="zf-CCHC"/>
    <property type="match status" value="2"/>
</dbReference>
<name>A0ABC8U143_9AQUA</name>
<feature type="region of interest" description="Disordered" evidence="2">
    <location>
        <begin position="199"/>
        <end position="228"/>
    </location>
</feature>
<dbReference type="AlphaFoldDB" id="A0ABC8U143"/>
<dbReference type="PANTHER" id="PTHR46978">
    <property type="entry name" value="ZINC KNUCKLE (CCHC-TYPE) FAMILY PROTEIN"/>
    <property type="match status" value="1"/>
</dbReference>
<dbReference type="SMART" id="SM00343">
    <property type="entry name" value="ZnF_C2HC"/>
    <property type="match status" value="5"/>
</dbReference>
<dbReference type="Proteomes" id="UP001642360">
    <property type="component" value="Unassembled WGS sequence"/>
</dbReference>